<dbReference type="InterPro" id="IPR002528">
    <property type="entry name" value="MATE_fam"/>
</dbReference>
<keyword evidence="1" id="KW-1133">Transmembrane helix</keyword>
<organism evidence="2 3">
    <name type="scientific">Staphylococcus aureus</name>
    <dbReference type="NCBI Taxonomy" id="1280"/>
    <lineage>
        <taxon>Bacteria</taxon>
        <taxon>Bacillati</taxon>
        <taxon>Bacillota</taxon>
        <taxon>Bacilli</taxon>
        <taxon>Bacillales</taxon>
        <taxon>Staphylococcaceae</taxon>
        <taxon>Staphylococcus</taxon>
    </lineage>
</organism>
<evidence type="ECO:0000256" key="1">
    <source>
        <dbReference type="SAM" id="Phobius"/>
    </source>
</evidence>
<proteinExistence type="predicted"/>
<evidence type="ECO:0000313" key="2">
    <source>
        <dbReference type="EMBL" id="PPJ77564.1"/>
    </source>
</evidence>
<dbReference type="Pfam" id="PF01554">
    <property type="entry name" value="MatE"/>
    <property type="match status" value="1"/>
</dbReference>
<gene>
    <name evidence="2" type="ORF">CV021_01015</name>
</gene>
<evidence type="ECO:0000313" key="3">
    <source>
        <dbReference type="Proteomes" id="UP000238775"/>
    </source>
</evidence>
<dbReference type="GO" id="GO:0016020">
    <property type="term" value="C:membrane"/>
    <property type="evidence" value="ECO:0007669"/>
    <property type="project" value="InterPro"/>
</dbReference>
<dbReference type="GO" id="GO:0015297">
    <property type="term" value="F:antiporter activity"/>
    <property type="evidence" value="ECO:0007669"/>
    <property type="project" value="InterPro"/>
</dbReference>
<keyword evidence="1" id="KW-0812">Transmembrane</keyword>
<dbReference type="InterPro" id="IPR047135">
    <property type="entry name" value="YsiQ"/>
</dbReference>
<feature type="transmembrane region" description="Helical" evidence="1">
    <location>
        <begin position="99"/>
        <end position="119"/>
    </location>
</feature>
<dbReference type="PANTHER" id="PTHR42925">
    <property type="entry name" value="MULTIDRUG AND TOXIN EFFLUX PROTEIN MATE FAMILY"/>
    <property type="match status" value="1"/>
</dbReference>
<feature type="non-terminal residue" evidence="2">
    <location>
        <position position="1"/>
    </location>
</feature>
<feature type="transmembrane region" description="Helical" evidence="1">
    <location>
        <begin position="74"/>
        <end position="93"/>
    </location>
</feature>
<sequence>GIVLFIIPEYVGNPVLGVAVVTAFSRLLGCTLALIALIQIFRPFKHYFKLSWKKIYQVSTLGIPTAGEQISYNFAQTFTTAFIAMLGTQVIAAKSVSTVLSGLSFSCAMAFSAASQIYLGKFISRRRYRTLKKVVIKSIWFNITQSFMIMTCVFI</sequence>
<name>A0A7Z1N7T1_STAAU</name>
<protein>
    <submittedName>
        <fullName evidence="2">Multidrug transporter</fullName>
    </submittedName>
</protein>
<comment type="caution">
    <text evidence="2">The sequence shown here is derived from an EMBL/GenBank/DDBJ whole genome shotgun (WGS) entry which is preliminary data.</text>
</comment>
<dbReference type="PANTHER" id="PTHR42925:SF2">
    <property type="entry name" value="NA+ DRIVEN MULTIDRUG EFFLUX PUMP"/>
    <property type="match status" value="1"/>
</dbReference>
<reference evidence="2 3" key="1">
    <citation type="submission" date="2017-11" db="EMBL/GenBank/DDBJ databases">
        <authorList>
            <person name="Founou R.C."/>
            <person name="Founou L."/>
            <person name="Allam M."/>
            <person name="Ismail A."/>
            <person name="Essack S.Y."/>
        </authorList>
    </citation>
    <scope>NUCLEOTIDE SEQUENCE [LARGE SCALE GENOMIC DNA]</scope>
    <source>
        <strain evidence="2 3">G703N2B1</strain>
    </source>
</reference>
<feature type="transmembrane region" description="Helical" evidence="1">
    <location>
        <begin position="15"/>
        <end position="41"/>
    </location>
</feature>
<dbReference type="EMBL" id="PGWZ01000187">
    <property type="protein sequence ID" value="PPJ77564.1"/>
    <property type="molecule type" value="Genomic_DNA"/>
</dbReference>
<feature type="non-terminal residue" evidence="2">
    <location>
        <position position="155"/>
    </location>
</feature>
<dbReference type="RefSeq" id="WP_269435663.1">
    <property type="nucleotide sequence ID" value="NZ_PGWZ01000187.1"/>
</dbReference>
<dbReference type="GO" id="GO:0042910">
    <property type="term" value="F:xenobiotic transmembrane transporter activity"/>
    <property type="evidence" value="ECO:0007669"/>
    <property type="project" value="InterPro"/>
</dbReference>
<accession>A0A7Z1N7T1</accession>
<keyword evidence="1" id="KW-0472">Membrane</keyword>
<dbReference type="AlphaFoldDB" id="A0A7Z1N7T1"/>
<dbReference type="Proteomes" id="UP000238775">
    <property type="component" value="Unassembled WGS sequence"/>
</dbReference>